<sequence>MIHEAQVFQLADQAAGHAFTLVGSEDMDSILPPLFDMPGADQPLPLRQVLTHAAYDEAWIPDMLAGRTMEEVGRDAYDGDLLGDDPHGSIARIAERARAAAGRVTDRDAVVHCAYGEVPVWDYFWQLNVARTLAAHDIARLLGAESPVSEELAKAMWEGTAPAADTWRSFGIYREEVAVPDGASWRARYLGLTGQQES</sequence>
<reference evidence="1 2" key="1">
    <citation type="submission" date="2019-06" db="EMBL/GenBank/DDBJ databases">
        <title>Sequencing the genomes of 1000 actinobacteria strains.</title>
        <authorList>
            <person name="Klenk H.-P."/>
        </authorList>
    </citation>
    <scope>NUCLEOTIDE SEQUENCE [LARGE SCALE GENOMIC DNA]</scope>
    <source>
        <strain evidence="1 2">DSM 45511</strain>
    </source>
</reference>
<evidence type="ECO:0000313" key="1">
    <source>
        <dbReference type="EMBL" id="TQM36183.1"/>
    </source>
</evidence>
<keyword evidence="2" id="KW-1185">Reference proteome</keyword>
<protein>
    <recommendedName>
        <fullName evidence="3">Mycothiol maleylpyruvate isomerase-like protein</fullName>
    </recommendedName>
</protein>
<gene>
    <name evidence="1" type="ORF">FB388_7638</name>
</gene>
<dbReference type="OrthoDB" id="4928804at2"/>
<dbReference type="Proteomes" id="UP000319818">
    <property type="component" value="Unassembled WGS sequence"/>
</dbReference>
<dbReference type="EMBL" id="VFPH01000003">
    <property type="protein sequence ID" value="TQM36183.1"/>
    <property type="molecule type" value="Genomic_DNA"/>
</dbReference>
<evidence type="ECO:0000313" key="2">
    <source>
        <dbReference type="Proteomes" id="UP000319818"/>
    </source>
</evidence>
<accession>A0A543FQR6</accession>
<dbReference type="RefSeq" id="WP_142107428.1">
    <property type="nucleotide sequence ID" value="NZ_VFPH01000003.1"/>
</dbReference>
<organism evidence="1 2">
    <name type="scientific">Pseudonocardia cypriaca</name>
    <dbReference type="NCBI Taxonomy" id="882449"/>
    <lineage>
        <taxon>Bacteria</taxon>
        <taxon>Bacillati</taxon>
        <taxon>Actinomycetota</taxon>
        <taxon>Actinomycetes</taxon>
        <taxon>Pseudonocardiales</taxon>
        <taxon>Pseudonocardiaceae</taxon>
        <taxon>Pseudonocardia</taxon>
    </lineage>
</organism>
<comment type="caution">
    <text evidence="1">The sequence shown here is derived from an EMBL/GenBank/DDBJ whole genome shotgun (WGS) entry which is preliminary data.</text>
</comment>
<evidence type="ECO:0008006" key="3">
    <source>
        <dbReference type="Google" id="ProtNLM"/>
    </source>
</evidence>
<dbReference type="AlphaFoldDB" id="A0A543FQR6"/>
<name>A0A543FQR6_9PSEU</name>
<proteinExistence type="predicted"/>